<dbReference type="Gene3D" id="3.50.50.60">
    <property type="entry name" value="FAD/NAD(P)-binding domain"/>
    <property type="match status" value="1"/>
</dbReference>
<dbReference type="InterPro" id="IPR000960">
    <property type="entry name" value="Flavin_mOase"/>
</dbReference>
<name>A0A814D0B4_9BILA</name>
<evidence type="ECO:0000256" key="5">
    <source>
        <dbReference type="ARBA" id="ARBA00023002"/>
    </source>
</evidence>
<gene>
    <name evidence="6" type="ORF">OXX778_LOCUS13766</name>
</gene>
<dbReference type="EMBL" id="CAJNOC010002708">
    <property type="protein sequence ID" value="CAF0947517.1"/>
    <property type="molecule type" value="Genomic_DNA"/>
</dbReference>
<proteinExistence type="inferred from homology"/>
<dbReference type="AlphaFoldDB" id="A0A814D0B4"/>
<keyword evidence="4" id="KW-0521">NADP</keyword>
<reference evidence="6" key="1">
    <citation type="submission" date="2021-02" db="EMBL/GenBank/DDBJ databases">
        <authorList>
            <person name="Nowell W R."/>
        </authorList>
    </citation>
    <scope>NUCLEOTIDE SEQUENCE</scope>
    <source>
        <strain evidence="6">Ploen Becks lab</strain>
    </source>
</reference>
<feature type="non-terminal residue" evidence="6">
    <location>
        <position position="1"/>
    </location>
</feature>
<protein>
    <recommendedName>
        <fullName evidence="8">Flavin-containing monooxygenase</fullName>
    </recommendedName>
</protein>
<dbReference type="PIRSF" id="PIRSF000332">
    <property type="entry name" value="FMO"/>
    <property type="match status" value="1"/>
</dbReference>
<evidence type="ECO:0000313" key="6">
    <source>
        <dbReference type="EMBL" id="CAF0947517.1"/>
    </source>
</evidence>
<comment type="caution">
    <text evidence="6">The sequence shown here is derived from an EMBL/GenBank/DDBJ whole genome shotgun (WGS) entry which is preliminary data.</text>
</comment>
<evidence type="ECO:0000256" key="3">
    <source>
        <dbReference type="ARBA" id="ARBA00022827"/>
    </source>
</evidence>
<dbReference type="GO" id="GO:0050661">
    <property type="term" value="F:NADP binding"/>
    <property type="evidence" value="ECO:0007669"/>
    <property type="project" value="InterPro"/>
</dbReference>
<keyword evidence="7" id="KW-1185">Reference proteome</keyword>
<evidence type="ECO:0008006" key="8">
    <source>
        <dbReference type="Google" id="ProtNLM"/>
    </source>
</evidence>
<evidence type="ECO:0000313" key="7">
    <source>
        <dbReference type="Proteomes" id="UP000663879"/>
    </source>
</evidence>
<evidence type="ECO:0000256" key="4">
    <source>
        <dbReference type="ARBA" id="ARBA00022857"/>
    </source>
</evidence>
<dbReference type="OrthoDB" id="7777654at2759"/>
<keyword evidence="3" id="KW-0274">FAD</keyword>
<dbReference type="PRINTS" id="PR00370">
    <property type="entry name" value="FMOXYGENASE"/>
</dbReference>
<accession>A0A814D0B4</accession>
<evidence type="ECO:0000256" key="2">
    <source>
        <dbReference type="ARBA" id="ARBA00022630"/>
    </source>
</evidence>
<sequence length="317" mass="36561">MEIYKECVVIGSGITGLAAARWLKEYKIDFVVLEKSNDIGGLWRYTESDYGVMEFTHINVSKYNYCFSDHSFPEDTTDYPHHSEMFKYIKSFADKHELYNEINFNTRVTRIEEARVDRLNNEKLNFKNIKFYDKLWKVITKNLTDETETAFITPYVSICSGHHATPIYASFPGQETFPGQIVHSVKFKSARVNEMIDKKVLIVGIGNSAVDAAINKYLIFRCSKVVISTRSGAWIIPNYISGYATDLYACRLFLSLPWKLSTNIMEATIKFIYGHPKNYNLNPKMRALQTQPTVSPTLIHHLQRKHIVIKPNIKTNC</sequence>
<comment type="similarity">
    <text evidence="1">Belongs to the FMO family.</text>
</comment>
<evidence type="ECO:0000256" key="1">
    <source>
        <dbReference type="ARBA" id="ARBA00009183"/>
    </source>
</evidence>
<dbReference type="InterPro" id="IPR020946">
    <property type="entry name" value="Flavin_mOase-like"/>
</dbReference>
<dbReference type="GO" id="GO:0004499">
    <property type="term" value="F:N,N-dimethylaniline monooxygenase activity"/>
    <property type="evidence" value="ECO:0007669"/>
    <property type="project" value="InterPro"/>
</dbReference>
<organism evidence="6 7">
    <name type="scientific">Brachionus calyciflorus</name>
    <dbReference type="NCBI Taxonomy" id="104777"/>
    <lineage>
        <taxon>Eukaryota</taxon>
        <taxon>Metazoa</taxon>
        <taxon>Spiralia</taxon>
        <taxon>Gnathifera</taxon>
        <taxon>Rotifera</taxon>
        <taxon>Eurotatoria</taxon>
        <taxon>Monogononta</taxon>
        <taxon>Pseudotrocha</taxon>
        <taxon>Ploima</taxon>
        <taxon>Brachionidae</taxon>
        <taxon>Brachionus</taxon>
    </lineage>
</organism>
<dbReference type="GO" id="GO:0050660">
    <property type="term" value="F:flavin adenine dinucleotide binding"/>
    <property type="evidence" value="ECO:0007669"/>
    <property type="project" value="InterPro"/>
</dbReference>
<dbReference type="InterPro" id="IPR050346">
    <property type="entry name" value="FMO-like"/>
</dbReference>
<keyword evidence="2" id="KW-0285">Flavoprotein</keyword>
<dbReference type="InterPro" id="IPR036188">
    <property type="entry name" value="FAD/NAD-bd_sf"/>
</dbReference>
<dbReference type="SUPFAM" id="SSF51905">
    <property type="entry name" value="FAD/NAD(P)-binding domain"/>
    <property type="match status" value="1"/>
</dbReference>
<dbReference type="Proteomes" id="UP000663879">
    <property type="component" value="Unassembled WGS sequence"/>
</dbReference>
<keyword evidence="5" id="KW-0560">Oxidoreductase</keyword>
<dbReference type="PANTHER" id="PTHR23023">
    <property type="entry name" value="DIMETHYLANILINE MONOOXYGENASE"/>
    <property type="match status" value="1"/>
</dbReference>
<dbReference type="Pfam" id="PF00743">
    <property type="entry name" value="FMO-like"/>
    <property type="match status" value="1"/>
</dbReference>